<feature type="compositionally biased region" description="Basic and acidic residues" evidence="2">
    <location>
        <begin position="10"/>
        <end position="20"/>
    </location>
</feature>
<evidence type="ECO:0000259" key="3">
    <source>
        <dbReference type="Pfam" id="PF00850"/>
    </source>
</evidence>
<dbReference type="InterPro" id="IPR000286">
    <property type="entry name" value="HDACs"/>
</dbReference>
<sequence length="306" mass="32861">MHVYSHPACTRHDPGPGHAERPLRLVAVTEALREHFTALDWHEAPRASRGQLLRVHDDALLALVLDTPVDAPTALDPDTVLAPGSAEAALRAAGAGVAAVDAVMHGDTRRAFCAVRPPGHHATESAAMGFCLFNNIAVAAAHACDKHGLARVAVVDFDVHHGNGTQAIFDTDPRVMYLSSHQMPLYPDTGYANERGVGNIVNVPLPPGSGSEAFRKAWRDNLLPALESFRPQLLFVSAGFDAHKRDPLAQLELETDDYRWLTVELARIATRHAQGRIVSMLEGGYDLAALRECSVAHVAALLDSGG</sequence>
<feature type="domain" description="Histone deacetylase" evidence="3">
    <location>
        <begin position="18"/>
        <end position="301"/>
    </location>
</feature>
<evidence type="ECO:0000313" key="5">
    <source>
        <dbReference type="Proteomes" id="UP001595740"/>
    </source>
</evidence>
<comment type="caution">
    <text evidence="4">The sequence shown here is derived from an EMBL/GenBank/DDBJ whole genome shotgun (WGS) entry which is preliminary data.</text>
</comment>
<name>A0ABV7RR77_9GAMM</name>
<organism evidence="4 5">
    <name type="scientific">Lysobacter cavernae</name>
    <dbReference type="NCBI Taxonomy" id="1685901"/>
    <lineage>
        <taxon>Bacteria</taxon>
        <taxon>Pseudomonadati</taxon>
        <taxon>Pseudomonadota</taxon>
        <taxon>Gammaproteobacteria</taxon>
        <taxon>Lysobacterales</taxon>
        <taxon>Lysobacteraceae</taxon>
        <taxon>Lysobacter</taxon>
    </lineage>
</organism>
<keyword evidence="5" id="KW-1185">Reference proteome</keyword>
<dbReference type="SUPFAM" id="SSF52768">
    <property type="entry name" value="Arginase/deacetylase"/>
    <property type="match status" value="1"/>
</dbReference>
<proteinExistence type="inferred from homology"/>
<evidence type="ECO:0000256" key="2">
    <source>
        <dbReference type="SAM" id="MobiDB-lite"/>
    </source>
</evidence>
<dbReference type="InterPro" id="IPR037138">
    <property type="entry name" value="His_deacetylse_dom_sf"/>
</dbReference>
<dbReference type="Proteomes" id="UP001595740">
    <property type="component" value="Unassembled WGS sequence"/>
</dbReference>
<evidence type="ECO:0000256" key="1">
    <source>
        <dbReference type="ARBA" id="ARBA00005947"/>
    </source>
</evidence>
<evidence type="ECO:0000313" key="4">
    <source>
        <dbReference type="EMBL" id="MFC3552015.1"/>
    </source>
</evidence>
<dbReference type="Gene3D" id="3.40.800.20">
    <property type="entry name" value="Histone deacetylase domain"/>
    <property type="match status" value="1"/>
</dbReference>
<accession>A0ABV7RR77</accession>
<dbReference type="InterPro" id="IPR023801">
    <property type="entry name" value="His_deacetylse_dom"/>
</dbReference>
<feature type="region of interest" description="Disordered" evidence="2">
    <location>
        <begin position="1"/>
        <end position="20"/>
    </location>
</feature>
<dbReference type="Pfam" id="PF00850">
    <property type="entry name" value="Hist_deacetyl"/>
    <property type="match status" value="1"/>
</dbReference>
<comment type="similarity">
    <text evidence="1">Belongs to the histone deacetylase family.</text>
</comment>
<dbReference type="PANTHER" id="PTHR10625">
    <property type="entry name" value="HISTONE DEACETYLASE HDAC1-RELATED"/>
    <property type="match status" value="1"/>
</dbReference>
<dbReference type="CDD" id="cd11599">
    <property type="entry name" value="HDAC_classII_2"/>
    <property type="match status" value="1"/>
</dbReference>
<dbReference type="PRINTS" id="PR01270">
    <property type="entry name" value="HDASUPER"/>
</dbReference>
<protein>
    <submittedName>
        <fullName evidence="4">Histone deacetylase family protein</fullName>
    </submittedName>
</protein>
<reference evidence="5" key="1">
    <citation type="journal article" date="2019" name="Int. J. Syst. Evol. Microbiol.">
        <title>The Global Catalogue of Microorganisms (GCM) 10K type strain sequencing project: providing services to taxonomists for standard genome sequencing and annotation.</title>
        <authorList>
            <consortium name="The Broad Institute Genomics Platform"/>
            <consortium name="The Broad Institute Genome Sequencing Center for Infectious Disease"/>
            <person name="Wu L."/>
            <person name="Ma J."/>
        </authorList>
    </citation>
    <scope>NUCLEOTIDE SEQUENCE [LARGE SCALE GENOMIC DNA]</scope>
    <source>
        <strain evidence="5">KCTC 42875</strain>
    </source>
</reference>
<gene>
    <name evidence="4" type="ORF">ACFOLC_13475</name>
</gene>
<dbReference type="RefSeq" id="WP_386759784.1">
    <property type="nucleotide sequence ID" value="NZ_JBHRXK010000007.1"/>
</dbReference>
<dbReference type="InterPro" id="IPR023696">
    <property type="entry name" value="Ureohydrolase_dom_sf"/>
</dbReference>
<dbReference type="PANTHER" id="PTHR10625:SF10">
    <property type="entry name" value="HISTONE DEACETYLASE HDAC1"/>
    <property type="match status" value="1"/>
</dbReference>
<dbReference type="EMBL" id="JBHRXK010000007">
    <property type="protein sequence ID" value="MFC3552015.1"/>
    <property type="molecule type" value="Genomic_DNA"/>
</dbReference>